<evidence type="ECO:0000256" key="2">
    <source>
        <dbReference type="SAM" id="Phobius"/>
    </source>
</evidence>
<organism evidence="3 4">
    <name type="scientific">Actinomadura graeca</name>
    <dbReference type="NCBI Taxonomy" id="2750812"/>
    <lineage>
        <taxon>Bacteria</taxon>
        <taxon>Bacillati</taxon>
        <taxon>Actinomycetota</taxon>
        <taxon>Actinomycetes</taxon>
        <taxon>Streptosporangiales</taxon>
        <taxon>Thermomonosporaceae</taxon>
        <taxon>Actinomadura</taxon>
    </lineage>
</organism>
<feature type="region of interest" description="Disordered" evidence="1">
    <location>
        <begin position="55"/>
        <end position="76"/>
    </location>
</feature>
<dbReference type="EMBL" id="CP059572">
    <property type="protein sequence ID" value="QXJ25766.1"/>
    <property type="molecule type" value="Genomic_DNA"/>
</dbReference>
<keyword evidence="2" id="KW-0472">Membrane</keyword>
<name>A0ABX8R5G4_9ACTN</name>
<evidence type="ECO:0000313" key="4">
    <source>
        <dbReference type="Proteomes" id="UP001049518"/>
    </source>
</evidence>
<dbReference type="RefSeq" id="WP_231331946.1">
    <property type="nucleotide sequence ID" value="NZ_CP059572.1"/>
</dbReference>
<reference evidence="3" key="1">
    <citation type="submission" date="2020-07" db="EMBL/GenBank/DDBJ databases">
        <authorList>
            <person name="Tarantini F.S."/>
            <person name="Hong K.W."/>
            <person name="Chan K.G."/>
        </authorList>
    </citation>
    <scope>NUCLEOTIDE SEQUENCE</scope>
    <source>
        <strain evidence="3">32-07</strain>
    </source>
</reference>
<evidence type="ECO:0000256" key="1">
    <source>
        <dbReference type="SAM" id="MobiDB-lite"/>
    </source>
</evidence>
<sequence length="104" mass="10883">MQRLLGAAGTVFIAAAVNLATGFFTDHKAVGWWISGAVLLSVGGVIQWWLPVTPTPEPSQHGRQNIQGTRVGGSVGQSMASVGVQDVTDTHVSGDLNQTQRSIS</sequence>
<protein>
    <submittedName>
        <fullName evidence="3">Uncharacterized protein</fullName>
    </submittedName>
</protein>
<feature type="transmembrane region" description="Helical" evidence="2">
    <location>
        <begin position="30"/>
        <end position="50"/>
    </location>
</feature>
<keyword evidence="2" id="KW-0812">Transmembrane</keyword>
<accession>A0ABX8R5G4</accession>
<keyword evidence="2" id="KW-1133">Transmembrane helix</keyword>
<gene>
    <name evidence="3" type="ORF">AGRA3207_007312</name>
</gene>
<evidence type="ECO:0000313" key="3">
    <source>
        <dbReference type="EMBL" id="QXJ25766.1"/>
    </source>
</evidence>
<proteinExistence type="predicted"/>
<dbReference type="Proteomes" id="UP001049518">
    <property type="component" value="Chromosome"/>
</dbReference>
<keyword evidence="4" id="KW-1185">Reference proteome</keyword>